<accession>A0ACD4CYW3</accession>
<dbReference type="EMBL" id="CP104972">
    <property type="protein sequence ID" value="UXN58738.1"/>
    <property type="molecule type" value="Genomic_DNA"/>
</dbReference>
<keyword evidence="1" id="KW-0614">Plasmid</keyword>
<gene>
    <name evidence="1" type="ORF">N8E88_12290</name>
</gene>
<sequence>MLVHINSYPGVGKLTIGRALADKIGGKLLDNHSIYNIAFALTEFRSPNFYDTVRATRDLAYQRVLTLPTTMPVILTNWYSKGSAWGRKTGTR</sequence>
<dbReference type="Proteomes" id="UP001061991">
    <property type="component" value="Plasmid p_unnamed1"/>
</dbReference>
<protein>
    <submittedName>
        <fullName evidence="1">Uncharacterized protein</fullName>
    </submittedName>
</protein>
<reference evidence="1" key="1">
    <citation type="submission" date="2022-09" db="EMBL/GenBank/DDBJ databases">
        <title>Interaction between co-microsymbionts with complementary sets of symbiotic genes in legume-rhizobium systems.</title>
        <authorList>
            <person name="Safronova V."/>
            <person name="Sazanova A."/>
            <person name="Afonin A."/>
            <person name="Chirak E."/>
        </authorList>
    </citation>
    <scope>NUCLEOTIDE SEQUENCE</scope>
    <source>
        <strain evidence="1">A18/3m</strain>
    </source>
</reference>
<evidence type="ECO:0000313" key="2">
    <source>
        <dbReference type="Proteomes" id="UP001061991"/>
    </source>
</evidence>
<proteinExistence type="predicted"/>
<name>A0ACD4CYW3_9HYPH</name>
<geneLocation type="plasmid" evidence="1 2">
    <name>p_unnamed1</name>
</geneLocation>
<keyword evidence="2" id="KW-1185">Reference proteome</keyword>
<organism evidence="1 2">
    <name type="scientific">Phyllobacterium zundukense</name>
    <dbReference type="NCBI Taxonomy" id="1867719"/>
    <lineage>
        <taxon>Bacteria</taxon>
        <taxon>Pseudomonadati</taxon>
        <taxon>Pseudomonadota</taxon>
        <taxon>Alphaproteobacteria</taxon>
        <taxon>Hyphomicrobiales</taxon>
        <taxon>Phyllobacteriaceae</taxon>
        <taxon>Phyllobacterium</taxon>
    </lineage>
</organism>
<evidence type="ECO:0000313" key="1">
    <source>
        <dbReference type="EMBL" id="UXN58738.1"/>
    </source>
</evidence>